<comment type="caution">
    <text evidence="1">The sequence shown here is derived from an EMBL/GenBank/DDBJ whole genome shotgun (WGS) entry which is preliminary data.</text>
</comment>
<dbReference type="Gene3D" id="3.60.15.10">
    <property type="entry name" value="Ribonuclease Z/Hydroxyacylglutathione hydrolase-like"/>
    <property type="match status" value="1"/>
</dbReference>
<evidence type="ECO:0008006" key="3">
    <source>
        <dbReference type="Google" id="ProtNLM"/>
    </source>
</evidence>
<evidence type="ECO:0000313" key="1">
    <source>
        <dbReference type="EMBL" id="MBQ0961903.1"/>
    </source>
</evidence>
<dbReference type="AlphaFoldDB" id="A0A941BMD3"/>
<dbReference type="PANTHER" id="PTHR30619:SF1">
    <property type="entry name" value="RECOMBINATION PROTEIN 2"/>
    <property type="match status" value="1"/>
</dbReference>
<organism evidence="1 2">
    <name type="scientific">Ideonella aquatica</name>
    <dbReference type="NCBI Taxonomy" id="2824119"/>
    <lineage>
        <taxon>Bacteria</taxon>
        <taxon>Pseudomonadati</taxon>
        <taxon>Pseudomonadota</taxon>
        <taxon>Betaproteobacteria</taxon>
        <taxon>Burkholderiales</taxon>
        <taxon>Sphaerotilaceae</taxon>
        <taxon>Ideonella</taxon>
    </lineage>
</organism>
<dbReference type="EMBL" id="JAGQDE010000044">
    <property type="protein sequence ID" value="MBQ0961903.1"/>
    <property type="molecule type" value="Genomic_DNA"/>
</dbReference>
<dbReference type="InterPro" id="IPR052159">
    <property type="entry name" value="Competence_DNA_uptake"/>
</dbReference>
<dbReference type="InterPro" id="IPR036866">
    <property type="entry name" value="RibonucZ/Hydroxyglut_hydro"/>
</dbReference>
<protein>
    <recommendedName>
        <fullName evidence="3">Metallo-beta-lactamase domain-containing protein</fullName>
    </recommendedName>
</protein>
<dbReference type="PANTHER" id="PTHR30619">
    <property type="entry name" value="DNA INTERNALIZATION/COMPETENCE PROTEIN COMEC/REC2"/>
    <property type="match status" value="1"/>
</dbReference>
<dbReference type="RefSeq" id="WP_210804585.1">
    <property type="nucleotide sequence ID" value="NZ_JAGQDE010000044.1"/>
</dbReference>
<proteinExistence type="predicted"/>
<reference evidence="1" key="1">
    <citation type="submission" date="2021-04" db="EMBL/GenBank/DDBJ databases">
        <title>The genome sequence of Ideonella sp. 4Y11.</title>
        <authorList>
            <person name="Liu Y."/>
        </authorList>
    </citation>
    <scope>NUCLEOTIDE SEQUENCE</scope>
    <source>
        <strain evidence="1">4Y11</strain>
    </source>
</reference>
<sequence length="364" mass="39432">MKRSMSLEMLPALHGDALLLGWHDGRRQRQLLIDGGPIGAWEALRTRLAALPGANPRLELVVLSHVDTDHVDGLVRWFAEPPPWSVEIGEVWFNGWAHLLEAGAQERLGGKQGEYFSALIERRLPPGTWNRSFDGHAVRVPASGPLPEVRLPGGLRLTVLSPSDQGLVALHTAWRKDLKSAIVPGDFDSAWAALAAQRRYLPDTGRLGGGSGARPRLDAAPANGSSIALLAECGRRSALLLADAHAPVVCASLRRLLAARGQARLKLDVMKVAHHGSRGNTTAELMALVECPRYLVSTNGEQFGHPDEEALECILASAQPQRPQLCFNYLSPANRAWADPARQARQGYEAVFPAPGTEGLAVHW</sequence>
<evidence type="ECO:0000313" key="2">
    <source>
        <dbReference type="Proteomes" id="UP000678374"/>
    </source>
</evidence>
<dbReference type="SUPFAM" id="SSF56281">
    <property type="entry name" value="Metallo-hydrolase/oxidoreductase"/>
    <property type="match status" value="1"/>
</dbReference>
<keyword evidence="2" id="KW-1185">Reference proteome</keyword>
<name>A0A941BMD3_9BURK</name>
<dbReference type="Proteomes" id="UP000678374">
    <property type="component" value="Unassembled WGS sequence"/>
</dbReference>
<gene>
    <name evidence="1" type="ORF">KAK06_23400</name>
</gene>
<accession>A0A941BMD3</accession>